<dbReference type="SUPFAM" id="SSF56672">
    <property type="entry name" value="DNA/RNA polymerases"/>
    <property type="match status" value="1"/>
</dbReference>
<evidence type="ECO:0000259" key="1">
    <source>
        <dbReference type="PROSITE" id="PS50878"/>
    </source>
</evidence>
<dbReference type="Proteomes" id="UP000288805">
    <property type="component" value="Unassembled WGS sequence"/>
</dbReference>
<name>A0A438EKP1_VITVI</name>
<dbReference type="PANTHER" id="PTHR46890:SF1">
    <property type="entry name" value="REVERSE TRANSCRIPTASE DOMAIN-CONTAINING PROTEIN"/>
    <property type="match status" value="1"/>
</dbReference>
<comment type="caution">
    <text evidence="2">The sequence shown here is derived from an EMBL/GenBank/DDBJ whole genome shotgun (WGS) entry which is preliminary data.</text>
</comment>
<evidence type="ECO:0000313" key="2">
    <source>
        <dbReference type="EMBL" id="RVW48267.1"/>
    </source>
</evidence>
<dbReference type="PANTHER" id="PTHR46890">
    <property type="entry name" value="NON-LTR RETROLELEMENT REVERSE TRANSCRIPTASE-LIKE PROTEIN-RELATED"/>
    <property type="match status" value="1"/>
</dbReference>
<sequence>MGFGEKWTRWIKWCISTMTFLVLINDTPSRFFHNSRGLRQGHSFSPYLFMIGMEALSFFIKRAVSGGFLTGCKVKGRGGEGVQITHFFYANDMLIFYEASKDQLAYLSWLLIWFETIIGLRINLDKSEILLVWRVENLEELALKFGCKTGALSSSYSGLSFGCFTQINGGLRKGGGEVSEEIIHVEETIYFYRRETHSHSWDFLCGGRALERKTHLVNWRFMEERKALWKQAISRKFGVEEEGVIYSRNERVGSGVVKGD</sequence>
<dbReference type="InterPro" id="IPR000477">
    <property type="entry name" value="RT_dom"/>
</dbReference>
<dbReference type="InterPro" id="IPR043502">
    <property type="entry name" value="DNA/RNA_pol_sf"/>
</dbReference>
<dbReference type="AlphaFoldDB" id="A0A438EKP1"/>
<protein>
    <recommendedName>
        <fullName evidence="1">Reverse transcriptase domain-containing protein</fullName>
    </recommendedName>
</protein>
<dbReference type="PROSITE" id="PS50878">
    <property type="entry name" value="RT_POL"/>
    <property type="match status" value="1"/>
</dbReference>
<dbReference type="EMBL" id="QGNW01001255">
    <property type="protein sequence ID" value="RVW48267.1"/>
    <property type="molecule type" value="Genomic_DNA"/>
</dbReference>
<gene>
    <name evidence="2" type="ORF">CK203_069534</name>
</gene>
<proteinExistence type="predicted"/>
<accession>A0A438EKP1</accession>
<evidence type="ECO:0000313" key="3">
    <source>
        <dbReference type="Proteomes" id="UP000288805"/>
    </source>
</evidence>
<reference evidence="2 3" key="1">
    <citation type="journal article" date="2018" name="PLoS Genet.">
        <title>Population sequencing reveals clonal diversity and ancestral inbreeding in the grapevine cultivar Chardonnay.</title>
        <authorList>
            <person name="Roach M.J."/>
            <person name="Johnson D.L."/>
            <person name="Bohlmann J."/>
            <person name="van Vuuren H.J."/>
            <person name="Jones S.J."/>
            <person name="Pretorius I.S."/>
            <person name="Schmidt S.A."/>
            <person name="Borneman A.R."/>
        </authorList>
    </citation>
    <scope>NUCLEOTIDE SEQUENCE [LARGE SCALE GENOMIC DNA]</scope>
    <source>
        <strain evidence="3">cv. Chardonnay</strain>
        <tissue evidence="2">Leaf</tissue>
    </source>
</reference>
<dbReference type="InterPro" id="IPR052343">
    <property type="entry name" value="Retrotransposon-Effector_Assoc"/>
</dbReference>
<dbReference type="Pfam" id="PF00078">
    <property type="entry name" value="RVT_1"/>
    <property type="match status" value="1"/>
</dbReference>
<organism evidence="2 3">
    <name type="scientific">Vitis vinifera</name>
    <name type="common">Grape</name>
    <dbReference type="NCBI Taxonomy" id="29760"/>
    <lineage>
        <taxon>Eukaryota</taxon>
        <taxon>Viridiplantae</taxon>
        <taxon>Streptophyta</taxon>
        <taxon>Embryophyta</taxon>
        <taxon>Tracheophyta</taxon>
        <taxon>Spermatophyta</taxon>
        <taxon>Magnoliopsida</taxon>
        <taxon>eudicotyledons</taxon>
        <taxon>Gunneridae</taxon>
        <taxon>Pentapetalae</taxon>
        <taxon>rosids</taxon>
        <taxon>Vitales</taxon>
        <taxon>Vitaceae</taxon>
        <taxon>Viteae</taxon>
        <taxon>Vitis</taxon>
    </lineage>
</organism>
<feature type="domain" description="Reverse transcriptase" evidence="1">
    <location>
        <begin position="1"/>
        <end position="161"/>
    </location>
</feature>